<gene>
    <name evidence="3" type="ordered locus">SBI_03907</name>
</gene>
<proteinExistence type="predicted"/>
<dbReference type="Proteomes" id="UP000000377">
    <property type="component" value="Chromosome"/>
</dbReference>
<dbReference type="InterPro" id="IPR029063">
    <property type="entry name" value="SAM-dependent_MTases_sf"/>
</dbReference>
<sequence>MRTNDAQMLVLCTLADGPLHGYAINAAIEKLSGERLGPGSLYGALTRLEDKELIESLAGEGRQRPVRLTAKGREVLERELRSMAEVTDRMFEAAVPDRIGYLDRLAGTDVGRSYKQLVLDELDIRPGHTALDMGCGPGTDLAALAEAVTPSGTVIGIDADPEMVDRARGRTADLPAVDVRLGDAHDLPLADASVDRARTDRTLQHVTDPAQVLAETRRVLRPGGRLVMAEPDWDSLAIDHPDPEVSRAYTRHITDRIVRNAVIGRQLPRLATEAGFAVPTVVPVTSVFRDVRSADRILGFQRNAERAAAAGYLSEEAARRFLDHLAEEPFFAAVTLYVVVAEVGEGASAQALS</sequence>
<dbReference type="CDD" id="cd02440">
    <property type="entry name" value="AdoMet_MTases"/>
    <property type="match status" value="1"/>
</dbReference>
<dbReference type="PATRIC" id="fig|749414.3.peg.4045"/>
<dbReference type="EMBL" id="CP002047">
    <property type="protein sequence ID" value="ADI07028.1"/>
    <property type="molecule type" value="Genomic_DNA"/>
</dbReference>
<dbReference type="InterPro" id="IPR005149">
    <property type="entry name" value="Tscrpt_reg_PadR_N"/>
</dbReference>
<accession>D7CHH1</accession>
<dbReference type="Pfam" id="PF13847">
    <property type="entry name" value="Methyltransf_31"/>
    <property type="match status" value="1"/>
</dbReference>
<dbReference type="Gene3D" id="3.40.50.150">
    <property type="entry name" value="Vaccinia Virus protein VP39"/>
    <property type="match status" value="1"/>
</dbReference>
<dbReference type="RefSeq" id="WP_014176502.1">
    <property type="nucleotide sequence ID" value="NC_016582.1"/>
</dbReference>
<dbReference type="SUPFAM" id="SSF46785">
    <property type="entry name" value="Winged helix' DNA-binding domain"/>
    <property type="match status" value="1"/>
</dbReference>
<evidence type="ECO:0000313" key="4">
    <source>
        <dbReference type="Proteomes" id="UP000000377"/>
    </source>
</evidence>
<dbReference type="Pfam" id="PF03551">
    <property type="entry name" value="PadR"/>
    <property type="match status" value="1"/>
</dbReference>
<organism evidence="3 4">
    <name type="scientific">Streptomyces bingchenggensis (strain BCW-1)</name>
    <dbReference type="NCBI Taxonomy" id="749414"/>
    <lineage>
        <taxon>Bacteria</taxon>
        <taxon>Bacillati</taxon>
        <taxon>Actinomycetota</taxon>
        <taxon>Actinomycetes</taxon>
        <taxon>Kitasatosporales</taxon>
        <taxon>Streptomycetaceae</taxon>
        <taxon>Streptomyces</taxon>
    </lineage>
</organism>
<dbReference type="AlphaFoldDB" id="D7CHH1"/>
<dbReference type="SUPFAM" id="SSF53335">
    <property type="entry name" value="S-adenosyl-L-methionine-dependent methyltransferases"/>
    <property type="match status" value="1"/>
</dbReference>
<keyword evidence="4" id="KW-1185">Reference proteome</keyword>
<dbReference type="InterPro" id="IPR036390">
    <property type="entry name" value="WH_DNA-bd_sf"/>
</dbReference>
<feature type="domain" description="Transcription regulator PadR N-terminal" evidence="1">
    <location>
        <begin position="10"/>
        <end position="77"/>
    </location>
</feature>
<dbReference type="STRING" id="749414.SBI_03907"/>
<evidence type="ECO:0008006" key="5">
    <source>
        <dbReference type="Google" id="ProtNLM"/>
    </source>
</evidence>
<evidence type="ECO:0000313" key="3">
    <source>
        <dbReference type="EMBL" id="ADI07028.1"/>
    </source>
</evidence>
<dbReference type="eggNOG" id="COG2226">
    <property type="taxonomic scope" value="Bacteria"/>
</dbReference>
<dbReference type="InterPro" id="IPR036388">
    <property type="entry name" value="WH-like_DNA-bd_sf"/>
</dbReference>
<dbReference type="eggNOG" id="COG1695">
    <property type="taxonomic scope" value="Bacteria"/>
</dbReference>
<dbReference type="PANTHER" id="PTHR42912">
    <property type="entry name" value="METHYLTRANSFERASE"/>
    <property type="match status" value="1"/>
</dbReference>
<dbReference type="KEGG" id="sbh:SBI_03907"/>
<evidence type="ECO:0000259" key="1">
    <source>
        <dbReference type="Pfam" id="PF03551"/>
    </source>
</evidence>
<dbReference type="Gene3D" id="1.10.10.10">
    <property type="entry name" value="Winged helix-like DNA-binding domain superfamily/Winged helix DNA-binding domain"/>
    <property type="match status" value="1"/>
</dbReference>
<dbReference type="GO" id="GO:0008168">
    <property type="term" value="F:methyltransferase activity"/>
    <property type="evidence" value="ECO:0007669"/>
    <property type="project" value="TreeGrafter"/>
</dbReference>
<dbReference type="HOGENOM" id="CLU_062440_3_1_11"/>
<reference evidence="3 4" key="1">
    <citation type="journal article" date="2010" name="J. Bacteriol.">
        <title>Genome sequence of the milbemycin-producing bacterium Streptomyces bingchenggensis.</title>
        <authorList>
            <person name="Wang X.J."/>
            <person name="Yan Y.J."/>
            <person name="Zhang B."/>
            <person name="An J."/>
            <person name="Wang J.J."/>
            <person name="Tian J."/>
            <person name="Jiang L."/>
            <person name="Chen Y.H."/>
            <person name="Huang S.X."/>
            <person name="Yin M."/>
            <person name="Zhang J."/>
            <person name="Gao A.L."/>
            <person name="Liu C.X."/>
            <person name="Zhu Z.X."/>
            <person name="Xiang W.S."/>
        </authorList>
    </citation>
    <scope>NUCLEOTIDE SEQUENCE [LARGE SCALE GENOMIC DNA]</scope>
    <source>
        <strain evidence="3 4">BCW-1</strain>
    </source>
</reference>
<feature type="domain" description="Methyltransferase" evidence="2">
    <location>
        <begin position="126"/>
        <end position="232"/>
    </location>
</feature>
<protein>
    <recommendedName>
        <fullName evidence="5">Methyltransferase type 11</fullName>
    </recommendedName>
</protein>
<evidence type="ECO:0000259" key="2">
    <source>
        <dbReference type="Pfam" id="PF13847"/>
    </source>
</evidence>
<name>D7CHH1_STRBB</name>
<dbReference type="InterPro" id="IPR050508">
    <property type="entry name" value="Methyltransf_Superfamily"/>
</dbReference>
<dbReference type="InterPro" id="IPR025714">
    <property type="entry name" value="Methyltranfer_dom"/>
</dbReference>